<evidence type="ECO:0000313" key="6">
    <source>
        <dbReference type="EMBL" id="MDI7924951.1"/>
    </source>
</evidence>
<keyword evidence="2" id="KW-0479">Metal-binding</keyword>
<comment type="caution">
    <text evidence="6">The sequence shown here is derived from an EMBL/GenBank/DDBJ whole genome shotgun (WGS) entry which is preliminary data.</text>
</comment>
<dbReference type="GO" id="GO:0016787">
    <property type="term" value="F:hydrolase activity"/>
    <property type="evidence" value="ECO:0007669"/>
    <property type="project" value="UniProtKB-KW"/>
</dbReference>
<dbReference type="GO" id="GO:0046872">
    <property type="term" value="F:metal ion binding"/>
    <property type="evidence" value="ECO:0007669"/>
    <property type="project" value="UniProtKB-KW"/>
</dbReference>
<dbReference type="InterPro" id="IPR036866">
    <property type="entry name" value="RibonucZ/Hydroxyglut_hydro"/>
</dbReference>
<proteinExistence type="inferred from homology"/>
<accession>A0AAE3QKE7</accession>
<dbReference type="EMBL" id="JALDYZ010000021">
    <property type="protein sequence ID" value="MDI7924951.1"/>
    <property type="molecule type" value="Genomic_DNA"/>
</dbReference>
<keyword evidence="3" id="KW-0378">Hydrolase</keyword>
<sequence>MNHATKQNGLHHPDRRLFLAGGAALGLLPLLPKGTFAAETYRFNHGDFDLTVLSDGFLTLPAEILLPDATAEERFPILKRLGGDAKSAPVQVNIPLIRKGNELILVDIGSGGNFQESAGKLATNLKASGVDPASITKVVFTHAHPDHSGATVAPDGKLLYPNAEYLVSEAEWAFWTDADFDKKQPEALHGFAQGAKRDLFAVKDRMRLVSPGDEIVAGMRVLDTRGHTPGHISLHLDGGDGLIITGDAATSNVIFFEHPDWHFGFDTEAEIALKNRKALIEQAATDKVKMLGYHWAYPGVGFAERKDNAYVFVAA</sequence>
<dbReference type="PANTHER" id="PTHR42978:SF6">
    <property type="entry name" value="QUORUM-QUENCHING LACTONASE YTNP-RELATED"/>
    <property type="match status" value="1"/>
</dbReference>
<reference evidence="6" key="1">
    <citation type="submission" date="2022-03" db="EMBL/GenBank/DDBJ databases">
        <title>Fererhizobium litorale gen. nov., sp. nov., isolated from sandy sediments of the Sea of Japan seashore.</title>
        <authorList>
            <person name="Romanenko L."/>
            <person name="Kurilenko V."/>
            <person name="Otstavnykh N."/>
            <person name="Svetashev V."/>
            <person name="Tekutyeva L."/>
            <person name="Isaeva M."/>
            <person name="Mikhailov V."/>
        </authorList>
    </citation>
    <scope>NUCLEOTIDE SEQUENCE</scope>
    <source>
        <strain evidence="6">KMM 9576</strain>
    </source>
</reference>
<dbReference type="InterPro" id="IPR001279">
    <property type="entry name" value="Metallo-B-lactamas"/>
</dbReference>
<keyword evidence="4" id="KW-0862">Zinc</keyword>
<dbReference type="Pfam" id="PF00753">
    <property type="entry name" value="Lactamase_B"/>
    <property type="match status" value="1"/>
</dbReference>
<dbReference type="PANTHER" id="PTHR42978">
    <property type="entry name" value="QUORUM-QUENCHING LACTONASE YTNP-RELATED-RELATED"/>
    <property type="match status" value="1"/>
</dbReference>
<keyword evidence="7" id="KW-1185">Reference proteome</keyword>
<evidence type="ECO:0000256" key="4">
    <source>
        <dbReference type="ARBA" id="ARBA00022833"/>
    </source>
</evidence>
<evidence type="ECO:0000256" key="1">
    <source>
        <dbReference type="ARBA" id="ARBA00007749"/>
    </source>
</evidence>
<comment type="similarity">
    <text evidence="1">Belongs to the metallo-beta-lactamase superfamily.</text>
</comment>
<dbReference type="AlphaFoldDB" id="A0AAE3QKE7"/>
<organism evidence="6 7">
    <name type="scientific">Ferirhizobium litorale</name>
    <dbReference type="NCBI Taxonomy" id="2927786"/>
    <lineage>
        <taxon>Bacteria</taxon>
        <taxon>Pseudomonadati</taxon>
        <taxon>Pseudomonadota</taxon>
        <taxon>Alphaproteobacteria</taxon>
        <taxon>Hyphomicrobiales</taxon>
        <taxon>Rhizobiaceae</taxon>
        <taxon>Ferirhizobium</taxon>
    </lineage>
</organism>
<feature type="domain" description="Metallo-beta-lactamase" evidence="5">
    <location>
        <begin position="91"/>
        <end position="294"/>
    </location>
</feature>
<dbReference type="CDD" id="cd07720">
    <property type="entry name" value="OPHC2-like_MBL-fold"/>
    <property type="match status" value="1"/>
</dbReference>
<protein>
    <submittedName>
        <fullName evidence="6">MBL fold metallo-hydrolase</fullName>
    </submittedName>
</protein>
<dbReference type="RefSeq" id="WP_311789095.1">
    <property type="nucleotide sequence ID" value="NZ_JALDYY010000023.1"/>
</dbReference>
<dbReference type="SUPFAM" id="SSF56281">
    <property type="entry name" value="Metallo-hydrolase/oxidoreductase"/>
    <property type="match status" value="1"/>
</dbReference>
<gene>
    <name evidence="6" type="ORF">MRS75_23120</name>
</gene>
<evidence type="ECO:0000256" key="3">
    <source>
        <dbReference type="ARBA" id="ARBA00022801"/>
    </source>
</evidence>
<dbReference type="SMART" id="SM00849">
    <property type="entry name" value="Lactamase_B"/>
    <property type="match status" value="1"/>
</dbReference>
<dbReference type="Gene3D" id="3.60.15.10">
    <property type="entry name" value="Ribonuclease Z/Hydroxyacylglutathione hydrolase-like"/>
    <property type="match status" value="1"/>
</dbReference>
<dbReference type="Proteomes" id="UP001161580">
    <property type="component" value="Unassembled WGS sequence"/>
</dbReference>
<name>A0AAE3QKE7_9HYPH</name>
<evidence type="ECO:0000313" key="7">
    <source>
        <dbReference type="Proteomes" id="UP001161580"/>
    </source>
</evidence>
<dbReference type="InterPro" id="IPR051013">
    <property type="entry name" value="MBL_superfamily_lactonases"/>
</dbReference>
<evidence type="ECO:0000256" key="2">
    <source>
        <dbReference type="ARBA" id="ARBA00022723"/>
    </source>
</evidence>
<evidence type="ECO:0000259" key="5">
    <source>
        <dbReference type="SMART" id="SM00849"/>
    </source>
</evidence>